<keyword evidence="9" id="KW-1185">Reference proteome</keyword>
<dbReference type="NCBIfam" id="TIGR01145">
    <property type="entry name" value="ATP_synt_delta"/>
    <property type="match status" value="1"/>
</dbReference>
<evidence type="ECO:0000256" key="6">
    <source>
        <dbReference type="ARBA" id="ARBA00023310"/>
    </source>
</evidence>
<dbReference type="PANTHER" id="PTHR11910">
    <property type="entry name" value="ATP SYNTHASE DELTA CHAIN"/>
    <property type="match status" value="1"/>
</dbReference>
<comment type="function">
    <text evidence="7">F(1)F(0) ATP synthase produces ATP from ADP in the presence of a proton or sodium gradient. F-type ATPases consist of two structural domains, F(1) containing the extramembraneous catalytic core and F(0) containing the membrane proton channel, linked together by a central stalk and a peripheral stalk. During catalysis, ATP synthesis in the catalytic domain of F(1) is coupled via a rotary mechanism of the central stalk subunits to proton translocation.</text>
</comment>
<dbReference type="GO" id="GO:0005886">
    <property type="term" value="C:plasma membrane"/>
    <property type="evidence" value="ECO:0007669"/>
    <property type="project" value="UniProtKB-SubCell"/>
</dbReference>
<protein>
    <recommendedName>
        <fullName evidence="7">ATP synthase subunit delta</fullName>
    </recommendedName>
    <alternativeName>
        <fullName evidence="7">ATP synthase F(1) sector subunit delta</fullName>
    </alternativeName>
    <alternativeName>
        <fullName evidence="7">F-type ATPase subunit delta</fullName>
        <shortName evidence="7">F-ATPase subunit delta</shortName>
    </alternativeName>
</protein>
<dbReference type="Pfam" id="PF00213">
    <property type="entry name" value="OSCP"/>
    <property type="match status" value="1"/>
</dbReference>
<keyword evidence="4 7" id="KW-0406">Ion transport</keyword>
<keyword evidence="2 7" id="KW-0813">Transport</keyword>
<dbReference type="HAMAP" id="MF_01416">
    <property type="entry name" value="ATP_synth_delta_bact"/>
    <property type="match status" value="1"/>
</dbReference>
<keyword evidence="5 7" id="KW-0472">Membrane</keyword>
<dbReference type="InterPro" id="IPR000711">
    <property type="entry name" value="ATPase_OSCP/dsu"/>
</dbReference>
<keyword evidence="7" id="KW-0139">CF(1)</keyword>
<comment type="similarity">
    <text evidence="7">Belongs to the ATPase delta chain family.</text>
</comment>
<evidence type="ECO:0000256" key="4">
    <source>
        <dbReference type="ARBA" id="ARBA00023065"/>
    </source>
</evidence>
<dbReference type="PRINTS" id="PR00125">
    <property type="entry name" value="ATPASEDELTA"/>
</dbReference>
<accession>A0A8A4TWG7</accession>
<evidence type="ECO:0000313" key="9">
    <source>
        <dbReference type="Proteomes" id="UP000663929"/>
    </source>
</evidence>
<dbReference type="EMBL" id="CP071793">
    <property type="protein sequence ID" value="QTD54289.1"/>
    <property type="molecule type" value="Genomic_DNA"/>
</dbReference>
<evidence type="ECO:0000256" key="1">
    <source>
        <dbReference type="ARBA" id="ARBA00004370"/>
    </source>
</evidence>
<dbReference type="SUPFAM" id="SSF47928">
    <property type="entry name" value="N-terminal domain of the delta subunit of the F1F0-ATP synthase"/>
    <property type="match status" value="1"/>
</dbReference>
<organism evidence="8 9">
    <name type="scientific">Sulfidibacter corallicola</name>
    <dbReference type="NCBI Taxonomy" id="2818388"/>
    <lineage>
        <taxon>Bacteria</taxon>
        <taxon>Pseudomonadati</taxon>
        <taxon>Acidobacteriota</taxon>
        <taxon>Holophagae</taxon>
        <taxon>Acanthopleuribacterales</taxon>
        <taxon>Acanthopleuribacteraceae</taxon>
        <taxon>Sulfidibacter</taxon>
    </lineage>
</organism>
<dbReference type="Proteomes" id="UP000663929">
    <property type="component" value="Chromosome"/>
</dbReference>
<keyword evidence="6 7" id="KW-0066">ATP synthesis</keyword>
<dbReference type="InterPro" id="IPR026015">
    <property type="entry name" value="ATP_synth_OSCP/delta_N_sf"/>
</dbReference>
<comment type="subcellular location">
    <subcellularLocation>
        <location evidence="7">Cell membrane</location>
        <topology evidence="7">Peripheral membrane protein</topology>
    </subcellularLocation>
    <subcellularLocation>
        <location evidence="1">Membrane</location>
    </subcellularLocation>
</comment>
<gene>
    <name evidence="7 8" type="primary">atpH</name>
    <name evidence="8" type="ORF">J3U87_17735</name>
</gene>
<sequence>MSAARVAARYAKAFVDALSDQNRLGDAESFLEFCEVVDGNGQLRRLFANYAVSPRIKTGVVDALAKKLSLSGLSLTFLQLLVKKRRLDILSELRVAVNENVNRKLNIQPVKLVTAASPSAEEVQAFSQGMGARLGCEVKVESRVDASLLGGAIAQVGSVVYDGSVRGRLDRLRQELIKEK</sequence>
<dbReference type="KEGG" id="scor:J3U87_17735"/>
<evidence type="ECO:0000313" key="8">
    <source>
        <dbReference type="EMBL" id="QTD54289.1"/>
    </source>
</evidence>
<keyword evidence="3 7" id="KW-0375">Hydrogen ion transport</keyword>
<evidence type="ECO:0000256" key="2">
    <source>
        <dbReference type="ARBA" id="ARBA00022448"/>
    </source>
</evidence>
<reference evidence="8" key="1">
    <citation type="submission" date="2021-03" db="EMBL/GenBank/DDBJ databases">
        <title>Acanthopleuribacteraceae sp. M133.</title>
        <authorList>
            <person name="Wang G."/>
        </authorList>
    </citation>
    <scope>NUCLEOTIDE SEQUENCE</scope>
    <source>
        <strain evidence="8">M133</strain>
    </source>
</reference>
<proteinExistence type="inferred from homology"/>
<dbReference type="AlphaFoldDB" id="A0A8A4TWG7"/>
<comment type="function">
    <text evidence="7">This protein is part of the stalk that links CF(0) to CF(1). It either transmits conformational changes from CF(0) to CF(1) or is implicated in proton conduction.</text>
</comment>
<evidence type="ECO:0000256" key="7">
    <source>
        <dbReference type="HAMAP-Rule" id="MF_01416"/>
    </source>
</evidence>
<dbReference type="Gene3D" id="1.10.520.20">
    <property type="entry name" value="N-terminal domain of the delta subunit of the F1F0-ATP synthase"/>
    <property type="match status" value="1"/>
</dbReference>
<dbReference type="RefSeq" id="WP_237384385.1">
    <property type="nucleotide sequence ID" value="NZ_CP071793.1"/>
</dbReference>
<dbReference type="GO" id="GO:0045259">
    <property type="term" value="C:proton-transporting ATP synthase complex"/>
    <property type="evidence" value="ECO:0007669"/>
    <property type="project" value="UniProtKB-KW"/>
</dbReference>
<dbReference type="GO" id="GO:0046933">
    <property type="term" value="F:proton-transporting ATP synthase activity, rotational mechanism"/>
    <property type="evidence" value="ECO:0007669"/>
    <property type="project" value="UniProtKB-UniRule"/>
</dbReference>
<evidence type="ECO:0000256" key="3">
    <source>
        <dbReference type="ARBA" id="ARBA00022781"/>
    </source>
</evidence>
<name>A0A8A4TWG7_SULCO</name>
<evidence type="ECO:0000256" key="5">
    <source>
        <dbReference type="ARBA" id="ARBA00023136"/>
    </source>
</evidence>
<keyword evidence="7" id="KW-1003">Cell membrane</keyword>